<evidence type="ECO:0000313" key="3">
    <source>
        <dbReference type="Proteomes" id="UP000296216"/>
    </source>
</evidence>
<name>A0A4D6GR91_HALS9</name>
<organism evidence="2 3">
    <name type="scientific">Halobacterium salinarum (strain ATCC 33171 / DSM 3754 / JCM 8978 / NBRC 102687 / NCIMB 764 / 91-R6)</name>
    <dbReference type="NCBI Taxonomy" id="2597657"/>
    <lineage>
        <taxon>Archaea</taxon>
        <taxon>Methanobacteriati</taxon>
        <taxon>Methanobacteriota</taxon>
        <taxon>Stenosarchaea group</taxon>
        <taxon>Halobacteria</taxon>
        <taxon>Halobacteriales</taxon>
        <taxon>Halobacteriaceae</taxon>
        <taxon>Halobacterium</taxon>
    </lineage>
</organism>
<evidence type="ECO:0000313" key="2">
    <source>
        <dbReference type="EMBL" id="QCC44230.1"/>
    </source>
</evidence>
<proteinExistence type="predicted"/>
<reference evidence="2 3" key="1">
    <citation type="journal article" date="2019" name="Microbiol. Resour. Announc.">
        <title>The Genome Sequence of the Halobacterium salinarum Type Strain Is Closely Related to That of Laboratory Strains NRC-1 and R1.</title>
        <authorList>
            <person name="Pfeiffer F."/>
            <person name="Marchfelder A."/>
            <person name="Habermann B."/>
            <person name="Dyall-Smith M.L."/>
        </authorList>
    </citation>
    <scope>NUCLEOTIDE SEQUENCE [LARGE SCALE GENOMIC DNA]</scope>
    <source>
        <strain evidence="3">ATCC 33171 / DSM 3754 / JCM 8978 / NBRC 102687 / NCIMB 764 / 91-R6</strain>
    </source>
</reference>
<accession>A0A4D6GR91</accession>
<dbReference type="AlphaFoldDB" id="A0A4D6GR91"/>
<protein>
    <submittedName>
        <fullName evidence="2">Uncharacterized protein</fullName>
    </submittedName>
</protein>
<evidence type="ECO:0000256" key="1">
    <source>
        <dbReference type="SAM" id="MobiDB-lite"/>
    </source>
</evidence>
<sequence length="70" mass="7421">MCAGPRGHGGNHSGIIGSSEMLFPAGRRPGRGNDVEEPACNLVDSQVIKVLANYVCDPTWRIAAAQRGMK</sequence>
<dbReference type="Proteomes" id="UP000296216">
    <property type="component" value="Chromosome"/>
</dbReference>
<dbReference type="EMBL" id="CP038631">
    <property type="protein sequence ID" value="QCC44230.1"/>
    <property type="molecule type" value="Genomic_DNA"/>
</dbReference>
<feature type="compositionally biased region" description="Gly residues" evidence="1">
    <location>
        <begin position="1"/>
        <end position="12"/>
    </location>
</feature>
<gene>
    <name evidence="2" type="ORF">HBSAL_02505</name>
</gene>
<feature type="region of interest" description="Disordered" evidence="1">
    <location>
        <begin position="1"/>
        <end position="37"/>
    </location>
</feature>